<dbReference type="GeneTree" id="ENSGT00960000189322"/>
<evidence type="ECO:0000313" key="5">
    <source>
        <dbReference type="Ensembl" id="ENSNNAP00000020139.1"/>
    </source>
</evidence>
<sequence length="135" mass="15715">LEQGIMEKGLKLTSININGLNDLSKRKRIFSKLEKQKPDIVCFQENKNILLVGIYAPNKNQNEFYKTLYEKLIELGNSRICIIGDYNAITNNKQDYASDQKYKKKTKPWNILPKSFFDMAKELDLVDAWRKLNPG</sequence>
<comment type="cofactor">
    <cofactor evidence="4">
        <name>Mg(2+)</name>
        <dbReference type="ChEBI" id="CHEBI:18420"/>
    </cofactor>
    <cofactor evidence="4">
        <name>Mn(2+)</name>
        <dbReference type="ChEBI" id="CHEBI:29035"/>
    </cofactor>
    <text evidence="4">Probably binds two magnesium or manganese ions per subunit.</text>
</comment>
<keyword evidence="4" id="KW-0464">Manganese</keyword>
<reference evidence="5" key="2">
    <citation type="submission" date="2025-09" db="UniProtKB">
        <authorList>
            <consortium name="Ensembl"/>
        </authorList>
    </citation>
    <scope>IDENTIFICATION</scope>
</reference>
<keyword evidence="1 4" id="KW-0479">Metal-binding</keyword>
<evidence type="ECO:0000256" key="3">
    <source>
        <dbReference type="ARBA" id="ARBA00022842"/>
    </source>
</evidence>
<evidence type="ECO:0000256" key="2">
    <source>
        <dbReference type="ARBA" id="ARBA00022801"/>
    </source>
</evidence>
<evidence type="ECO:0008006" key="7">
    <source>
        <dbReference type="Google" id="ProtNLM"/>
    </source>
</evidence>
<evidence type="ECO:0000313" key="6">
    <source>
        <dbReference type="Proteomes" id="UP000694559"/>
    </source>
</evidence>
<dbReference type="Proteomes" id="UP000694559">
    <property type="component" value="Unplaced"/>
</dbReference>
<dbReference type="GO" id="GO:0005634">
    <property type="term" value="C:nucleus"/>
    <property type="evidence" value="ECO:0007669"/>
    <property type="project" value="TreeGrafter"/>
</dbReference>
<dbReference type="PANTHER" id="PTHR22748">
    <property type="entry name" value="AP ENDONUCLEASE"/>
    <property type="match status" value="1"/>
</dbReference>
<dbReference type="GO" id="GO:0003906">
    <property type="term" value="F:DNA-(apurinic or apyrimidinic site) endonuclease activity"/>
    <property type="evidence" value="ECO:0007669"/>
    <property type="project" value="TreeGrafter"/>
</dbReference>
<keyword evidence="3 4" id="KW-0460">Magnesium</keyword>
<keyword evidence="6" id="KW-1185">Reference proteome</keyword>
<evidence type="ECO:0000256" key="1">
    <source>
        <dbReference type="ARBA" id="ARBA00022723"/>
    </source>
</evidence>
<dbReference type="SUPFAM" id="SSF56219">
    <property type="entry name" value="DNase I-like"/>
    <property type="match status" value="1"/>
</dbReference>
<evidence type="ECO:0000256" key="4">
    <source>
        <dbReference type="PIRSR" id="PIRSR604808-2"/>
    </source>
</evidence>
<dbReference type="GO" id="GO:0046872">
    <property type="term" value="F:metal ion binding"/>
    <property type="evidence" value="ECO:0007669"/>
    <property type="project" value="UniProtKB-KW"/>
</dbReference>
<dbReference type="AlphaFoldDB" id="A0A8C6XV19"/>
<dbReference type="GO" id="GO:0008311">
    <property type="term" value="F:double-stranded DNA 3'-5' DNA exonuclease activity"/>
    <property type="evidence" value="ECO:0007669"/>
    <property type="project" value="TreeGrafter"/>
</dbReference>
<reference evidence="5" key="1">
    <citation type="submission" date="2025-08" db="UniProtKB">
        <authorList>
            <consortium name="Ensembl"/>
        </authorList>
    </citation>
    <scope>IDENTIFICATION</scope>
</reference>
<dbReference type="InterPro" id="IPR036691">
    <property type="entry name" value="Endo/exonu/phosph_ase_sf"/>
</dbReference>
<dbReference type="Ensembl" id="ENSNNAT00000021130.1">
    <property type="protein sequence ID" value="ENSNNAP00000020139.1"/>
    <property type="gene ID" value="ENSNNAG00000013395.1"/>
</dbReference>
<feature type="binding site" evidence="4">
    <location>
        <position position="16"/>
    </location>
    <ligand>
        <name>Mg(2+)</name>
        <dbReference type="ChEBI" id="CHEBI:18420"/>
        <label>1</label>
    </ligand>
</feature>
<dbReference type="OrthoDB" id="9909359at2759"/>
<dbReference type="GO" id="GO:0008081">
    <property type="term" value="F:phosphoric diester hydrolase activity"/>
    <property type="evidence" value="ECO:0007669"/>
    <property type="project" value="TreeGrafter"/>
</dbReference>
<dbReference type="GO" id="GO:0006284">
    <property type="term" value="P:base-excision repair"/>
    <property type="evidence" value="ECO:0007669"/>
    <property type="project" value="TreeGrafter"/>
</dbReference>
<name>A0A8C6XV19_NAJNA</name>
<dbReference type="PANTHER" id="PTHR22748:SF4">
    <property type="entry name" value="DNA-(APURINIC OR APYRIMIDINIC SITE) ENDONUCLEASE 2"/>
    <property type="match status" value="1"/>
</dbReference>
<dbReference type="InterPro" id="IPR004808">
    <property type="entry name" value="AP_endonuc_1"/>
</dbReference>
<feature type="binding site" evidence="4">
    <location>
        <position position="45"/>
    </location>
    <ligand>
        <name>Mg(2+)</name>
        <dbReference type="ChEBI" id="CHEBI:18420"/>
        <label>1</label>
    </ligand>
</feature>
<accession>A0A8C6XV19</accession>
<proteinExistence type="predicted"/>
<dbReference type="Gene3D" id="3.60.10.10">
    <property type="entry name" value="Endonuclease/exonuclease/phosphatase"/>
    <property type="match status" value="2"/>
</dbReference>
<protein>
    <recommendedName>
        <fullName evidence="7">Endonuclease/exonuclease/phosphatase domain-containing protein</fullName>
    </recommendedName>
</protein>
<organism evidence="5 6">
    <name type="scientific">Naja naja</name>
    <name type="common">Indian cobra</name>
    <dbReference type="NCBI Taxonomy" id="35670"/>
    <lineage>
        <taxon>Eukaryota</taxon>
        <taxon>Metazoa</taxon>
        <taxon>Chordata</taxon>
        <taxon>Craniata</taxon>
        <taxon>Vertebrata</taxon>
        <taxon>Euteleostomi</taxon>
        <taxon>Lepidosauria</taxon>
        <taxon>Squamata</taxon>
        <taxon>Bifurcata</taxon>
        <taxon>Unidentata</taxon>
        <taxon>Episquamata</taxon>
        <taxon>Toxicofera</taxon>
        <taxon>Serpentes</taxon>
        <taxon>Colubroidea</taxon>
        <taxon>Elapidae</taxon>
        <taxon>Elapinae</taxon>
        <taxon>Naja</taxon>
    </lineage>
</organism>
<keyword evidence="2" id="KW-0378">Hydrolase</keyword>